<dbReference type="AlphaFoldDB" id="U5CQY1"/>
<dbReference type="PATRIC" id="fig|1388761.3.peg.1095"/>
<feature type="domain" description="CRISPR-associated protein Cas6 C-terminal" evidence="1">
    <location>
        <begin position="199"/>
        <end position="318"/>
    </location>
</feature>
<accession>U5CQY1</accession>
<reference evidence="2 3" key="1">
    <citation type="journal article" date="2013" name="Genome Announc.">
        <title>Draft Genome Sequence of an Anaerobic and Extremophilic Bacterium, Caldanaerobacter yonseiensis, Isolated from a Geothermal Hot Stream.</title>
        <authorList>
            <person name="Lee S.J."/>
            <person name="Lee Y.J."/>
            <person name="Park G.S."/>
            <person name="Kim B.C."/>
            <person name="Lee S.J."/>
            <person name="Shin J.H."/>
            <person name="Lee D.W."/>
        </authorList>
    </citation>
    <scope>NUCLEOTIDE SEQUENCE [LARGE SCALE GENOMIC DNA]</scope>
    <source>
        <strain evidence="2 3">KB-1</strain>
    </source>
</reference>
<evidence type="ECO:0000259" key="1">
    <source>
        <dbReference type="Pfam" id="PF10040"/>
    </source>
</evidence>
<dbReference type="Gene3D" id="3.30.70.1900">
    <property type="match status" value="1"/>
</dbReference>
<name>U5CQY1_CALSX</name>
<evidence type="ECO:0000313" key="2">
    <source>
        <dbReference type="EMBL" id="ERM92363.1"/>
    </source>
</evidence>
<comment type="caution">
    <text evidence="2">The sequence shown here is derived from an EMBL/GenBank/DDBJ whole genome shotgun (WGS) entry which is preliminary data.</text>
</comment>
<dbReference type="Proteomes" id="UP000016856">
    <property type="component" value="Unassembled WGS sequence"/>
</dbReference>
<sequence>MIRIIDIDIAKIEFELQAETKITLPVFKESALRGGFGQVLKKMVCVYSYDKLCHDCELAGTCPFSVIFSPSNPEEGFLKHHRGIPRPYIIRILEEKNIFLPGEKLRVELSLIGKSIEYFPYIFLAFKELGKSGIGKKEEGERGKFSINTVKNMGPDGRYEIIFDRNYENKVGRIMKLSLKKMISPLPEENTAKIFKLFFGTPVRLKKHGRILDYPDFEAIIRSAVHRLNSFSYFYGNGEREKNISNLLEEARKVEVVSINTSFKQYSYYSHRQKSRLYLGGLVGEAVYRGNLKLFYPYLKAAELIGVGKNTAFGFGKVKVEGVNKGGIISEKCYQKQNFDFGTSS</sequence>
<dbReference type="InterPro" id="IPR019267">
    <property type="entry name" value="CRISPR-assoc_Cas6_C"/>
</dbReference>
<dbReference type="Pfam" id="PF10040">
    <property type="entry name" value="CRISPR_Cas6"/>
    <property type="match status" value="1"/>
</dbReference>
<proteinExistence type="predicted"/>
<organism evidence="2 3">
    <name type="scientific">Caldanaerobacter subterraneus subsp. yonseiensis KB-1</name>
    <dbReference type="NCBI Taxonomy" id="1388761"/>
    <lineage>
        <taxon>Bacteria</taxon>
        <taxon>Bacillati</taxon>
        <taxon>Bacillota</taxon>
        <taxon>Clostridia</taxon>
        <taxon>Thermoanaerobacterales</taxon>
        <taxon>Thermoanaerobacteraceae</taxon>
        <taxon>Caldanaerobacter</taxon>
    </lineage>
</organism>
<evidence type="ECO:0000313" key="3">
    <source>
        <dbReference type="Proteomes" id="UP000016856"/>
    </source>
</evidence>
<dbReference type="EMBL" id="AXDC01000012">
    <property type="protein sequence ID" value="ERM92363.1"/>
    <property type="molecule type" value="Genomic_DNA"/>
</dbReference>
<gene>
    <name evidence="2" type="ORF">O163_05480</name>
</gene>
<protein>
    <recommendedName>
        <fullName evidence="1">CRISPR-associated protein Cas6 C-terminal domain-containing protein</fullName>
    </recommendedName>
</protein>